<evidence type="ECO:0000313" key="3">
    <source>
        <dbReference type="Proteomes" id="UP000198287"/>
    </source>
</evidence>
<name>A0A226F4M4_FOLCA</name>
<dbReference type="AlphaFoldDB" id="A0A226F4M4"/>
<reference evidence="2 3" key="1">
    <citation type="submission" date="2015-12" db="EMBL/GenBank/DDBJ databases">
        <title>The genome of Folsomia candida.</title>
        <authorList>
            <person name="Faddeeva A."/>
            <person name="Derks M.F."/>
            <person name="Anvar Y."/>
            <person name="Smit S."/>
            <person name="Van Straalen N."/>
            <person name="Roelofs D."/>
        </authorList>
    </citation>
    <scope>NUCLEOTIDE SEQUENCE [LARGE SCALE GENOMIC DNA]</scope>
    <source>
        <strain evidence="2 3">VU population</strain>
        <tissue evidence="2">Whole body</tissue>
    </source>
</reference>
<dbReference type="OMA" id="PKERGAN"/>
<evidence type="ECO:0000256" key="1">
    <source>
        <dbReference type="SAM" id="SignalP"/>
    </source>
</evidence>
<gene>
    <name evidence="2" type="ORF">Fcan01_03381</name>
</gene>
<feature type="signal peptide" evidence="1">
    <location>
        <begin position="1"/>
        <end position="26"/>
    </location>
</feature>
<keyword evidence="1" id="KW-0732">Signal</keyword>
<organism evidence="2 3">
    <name type="scientific">Folsomia candida</name>
    <name type="common">Springtail</name>
    <dbReference type="NCBI Taxonomy" id="158441"/>
    <lineage>
        <taxon>Eukaryota</taxon>
        <taxon>Metazoa</taxon>
        <taxon>Ecdysozoa</taxon>
        <taxon>Arthropoda</taxon>
        <taxon>Hexapoda</taxon>
        <taxon>Collembola</taxon>
        <taxon>Entomobryomorpha</taxon>
        <taxon>Isotomoidea</taxon>
        <taxon>Isotomidae</taxon>
        <taxon>Proisotominae</taxon>
        <taxon>Folsomia</taxon>
    </lineage>
</organism>
<feature type="chain" id="PRO_5012714234" evidence="1">
    <location>
        <begin position="27"/>
        <end position="149"/>
    </location>
</feature>
<keyword evidence="3" id="KW-1185">Reference proteome</keyword>
<comment type="caution">
    <text evidence="2">The sequence shown here is derived from an EMBL/GenBank/DDBJ whole genome shotgun (WGS) entry which is preliminary data.</text>
</comment>
<dbReference type="EMBL" id="LNIX01000001">
    <property type="protein sequence ID" value="OXA64398.1"/>
    <property type="molecule type" value="Genomic_DNA"/>
</dbReference>
<dbReference type="OrthoDB" id="10409229at2759"/>
<dbReference type="Pfam" id="PF01395">
    <property type="entry name" value="PBP_GOBP"/>
    <property type="match status" value="1"/>
</dbReference>
<proteinExistence type="predicted"/>
<evidence type="ECO:0000313" key="2">
    <source>
        <dbReference type="EMBL" id="OXA64398.1"/>
    </source>
</evidence>
<dbReference type="Proteomes" id="UP000198287">
    <property type="component" value="Unassembled WGS sequence"/>
</dbReference>
<dbReference type="InterPro" id="IPR036728">
    <property type="entry name" value="PBP_GOBP_sf"/>
</dbReference>
<sequence>MTLLLRIGLSCILLLQSLTAVYGAAALDEKCLDMVQELMSSQLGHIVPCINELGLTTPKERGANYNCIMKCVLARAETLTPEGRISVMRAVSFILEKIPNEYIEKALTEIAKCQEYANIDVGDPNDKGCTKMRPLVACGIDFIFNICKV</sequence>
<dbReference type="GO" id="GO:0005549">
    <property type="term" value="F:odorant binding"/>
    <property type="evidence" value="ECO:0007669"/>
    <property type="project" value="InterPro"/>
</dbReference>
<accession>A0A226F4M4</accession>
<dbReference type="InterPro" id="IPR006170">
    <property type="entry name" value="PBP/GOBP"/>
</dbReference>
<dbReference type="SUPFAM" id="SSF47565">
    <property type="entry name" value="Insect pheromone/odorant-binding proteins"/>
    <property type="match status" value="1"/>
</dbReference>
<dbReference type="Gene3D" id="1.10.238.20">
    <property type="entry name" value="Pheromone/general odorant binding protein domain"/>
    <property type="match status" value="1"/>
</dbReference>
<protein>
    <submittedName>
        <fullName evidence="2">Uncharacterized protein</fullName>
    </submittedName>
</protein>